<feature type="compositionally biased region" description="Basic and acidic residues" evidence="7">
    <location>
        <begin position="1"/>
        <end position="11"/>
    </location>
</feature>
<reference evidence="10" key="2">
    <citation type="submission" date="2008-08" db="EMBL/GenBank/DDBJ databases">
        <authorList>
            <consortium name="Diatom Consortium"/>
            <person name="Grigoriev I."/>
            <person name="Grimwood J."/>
            <person name="Kuo A."/>
            <person name="Otillar R.P."/>
            <person name="Salamov A."/>
            <person name="Detter J.C."/>
            <person name="Lindquist E."/>
            <person name="Shapiro H."/>
            <person name="Lucas S."/>
            <person name="Glavina del Rio T."/>
            <person name="Pitluck S."/>
            <person name="Rokhsar D."/>
            <person name="Bowler C."/>
        </authorList>
    </citation>
    <scope>GENOME REANNOTATION</scope>
    <source>
        <strain evidence="10">CCAP 1055/1</strain>
    </source>
</reference>
<dbReference type="InterPro" id="IPR024671">
    <property type="entry name" value="Atg22-like"/>
</dbReference>
<feature type="transmembrane region" description="Helical" evidence="8">
    <location>
        <begin position="146"/>
        <end position="168"/>
    </location>
</feature>
<evidence type="ECO:0000256" key="4">
    <source>
        <dbReference type="ARBA" id="ARBA00022692"/>
    </source>
</evidence>
<feature type="transmembrane region" description="Helical" evidence="8">
    <location>
        <begin position="272"/>
        <end position="294"/>
    </location>
</feature>
<feature type="transmembrane region" description="Helical" evidence="8">
    <location>
        <begin position="245"/>
        <end position="266"/>
    </location>
</feature>
<dbReference type="PANTHER" id="PTHR23519">
    <property type="entry name" value="AUTOPHAGY-RELATED PROTEIN 22"/>
    <property type="match status" value="1"/>
</dbReference>
<dbReference type="Pfam" id="PF11700">
    <property type="entry name" value="ATG22"/>
    <property type="match status" value="1"/>
</dbReference>
<dbReference type="SUPFAM" id="SSF103473">
    <property type="entry name" value="MFS general substrate transporter"/>
    <property type="match status" value="1"/>
</dbReference>
<name>B7G258_PHATC</name>
<accession>B7G258</accession>
<dbReference type="STRING" id="556484.B7G258"/>
<keyword evidence="3" id="KW-0813">Transport</keyword>
<feature type="transmembrane region" description="Helical" evidence="8">
    <location>
        <begin position="336"/>
        <end position="359"/>
    </location>
</feature>
<feature type="region of interest" description="Disordered" evidence="7">
    <location>
        <begin position="1"/>
        <end position="61"/>
    </location>
</feature>
<feature type="transmembrane region" description="Helical" evidence="8">
    <location>
        <begin position="493"/>
        <end position="515"/>
    </location>
</feature>
<dbReference type="GeneID" id="7202108"/>
<proteinExistence type="inferred from homology"/>
<evidence type="ECO:0000256" key="1">
    <source>
        <dbReference type="ARBA" id="ARBA00004127"/>
    </source>
</evidence>
<evidence type="ECO:0000256" key="8">
    <source>
        <dbReference type="SAM" id="Phobius"/>
    </source>
</evidence>
<sequence>MKQQHEHEARSDLGAADLIDEHEGPREQQACSRKIHASEKNRTDRTADAQPTTSLETEPFDTSQLPRFYPRWRGKPWFCGNAEALGWALDAIGRAVAFISAGAFLSTAMLRLAKTDAGCAVDPPDGSDEIPECYGRVYGIRPSSLLTIYTMVVGVSSSALMPFMGAIVDYTPHRLLFGRWLSIMFCLLLLPLVFLSQNNWFYMANVLVILALVGWAQTMVTYAYLPELTDQEERLSTFTRSFTVASFGSMVLFLASIVSIATLGGFSNNELAVARVGLSTAFVLSSLTLYLAWFRLLQSRPSARSLPPEKSIWTAGFIQVYRTSIHICKSLPTLKYFYLSVAFVDAGVNSLATIALTYVTDTLDFNTTESGFAILAMLLGTVPGAYLAGVTMKRLDPIRSSILATILITINTILAAIVLKGPGQQVETGVLAVVWGTATGWKWTTDRILASVLIPTGQDAELMGVYLFSGQILTWLPPLIFTALNEAGISQRIGIGTLAIWFLTGIVFLICIGSYQDAVVKAGRGHLVANGMLITTSAT</sequence>
<feature type="transmembrane region" description="Helical" evidence="8">
    <location>
        <begin position="463"/>
        <end position="481"/>
    </location>
</feature>
<keyword evidence="10" id="KW-1185">Reference proteome</keyword>
<feature type="transmembrane region" description="Helical" evidence="8">
    <location>
        <begin position="401"/>
        <end position="419"/>
    </location>
</feature>
<comment type="subcellular location">
    <subcellularLocation>
        <location evidence="1">Endomembrane system</location>
        <topology evidence="1">Multi-pass membrane protein</topology>
    </subcellularLocation>
</comment>
<protein>
    <submittedName>
        <fullName evidence="9">Uncharacterized protein</fullName>
    </submittedName>
</protein>
<dbReference type="HOGENOM" id="CLU_561993_0_0_1"/>
<feature type="compositionally biased region" description="Polar residues" evidence="7">
    <location>
        <begin position="49"/>
        <end position="61"/>
    </location>
</feature>
<feature type="transmembrane region" description="Helical" evidence="8">
    <location>
        <begin position="371"/>
        <end position="389"/>
    </location>
</feature>
<keyword evidence="5 8" id="KW-1133">Transmembrane helix</keyword>
<organism evidence="9 10">
    <name type="scientific">Phaeodactylum tricornutum (strain CCAP 1055/1)</name>
    <dbReference type="NCBI Taxonomy" id="556484"/>
    <lineage>
        <taxon>Eukaryota</taxon>
        <taxon>Sar</taxon>
        <taxon>Stramenopiles</taxon>
        <taxon>Ochrophyta</taxon>
        <taxon>Bacillariophyta</taxon>
        <taxon>Bacillariophyceae</taxon>
        <taxon>Bacillariophycidae</taxon>
        <taxon>Naviculales</taxon>
        <taxon>Phaeodactylaceae</taxon>
        <taxon>Phaeodactylum</taxon>
    </lineage>
</organism>
<dbReference type="InterPro" id="IPR036259">
    <property type="entry name" value="MFS_trans_sf"/>
</dbReference>
<dbReference type="PaxDb" id="2850-Phatr37109"/>
<evidence type="ECO:0000313" key="10">
    <source>
        <dbReference type="Proteomes" id="UP000000759"/>
    </source>
</evidence>
<dbReference type="Gene3D" id="1.20.1250.20">
    <property type="entry name" value="MFS general substrate transporter like domains"/>
    <property type="match status" value="2"/>
</dbReference>
<dbReference type="OrthoDB" id="191614at2759"/>
<dbReference type="PANTHER" id="PTHR23519:SF1">
    <property type="entry name" value="AUTOPHAGY-RELATED PROTEIN 22"/>
    <property type="match status" value="1"/>
</dbReference>
<evidence type="ECO:0000256" key="6">
    <source>
        <dbReference type="ARBA" id="ARBA00023136"/>
    </source>
</evidence>
<dbReference type="GO" id="GO:0012505">
    <property type="term" value="C:endomembrane system"/>
    <property type="evidence" value="ECO:0007669"/>
    <property type="project" value="UniProtKB-SubCell"/>
</dbReference>
<dbReference type="InterPro" id="IPR050495">
    <property type="entry name" value="ATG22/LtaA_families"/>
</dbReference>
<reference evidence="9 10" key="1">
    <citation type="journal article" date="2008" name="Nature">
        <title>The Phaeodactylum genome reveals the evolutionary history of diatom genomes.</title>
        <authorList>
            <person name="Bowler C."/>
            <person name="Allen A.E."/>
            <person name="Badger J.H."/>
            <person name="Grimwood J."/>
            <person name="Jabbari K."/>
            <person name="Kuo A."/>
            <person name="Maheswari U."/>
            <person name="Martens C."/>
            <person name="Maumus F."/>
            <person name="Otillar R.P."/>
            <person name="Rayko E."/>
            <person name="Salamov A."/>
            <person name="Vandepoele K."/>
            <person name="Beszteri B."/>
            <person name="Gruber A."/>
            <person name="Heijde M."/>
            <person name="Katinka M."/>
            <person name="Mock T."/>
            <person name="Valentin K."/>
            <person name="Verret F."/>
            <person name="Berges J.A."/>
            <person name="Brownlee C."/>
            <person name="Cadoret J.P."/>
            <person name="Chiovitti A."/>
            <person name="Choi C.J."/>
            <person name="Coesel S."/>
            <person name="De Martino A."/>
            <person name="Detter J.C."/>
            <person name="Durkin C."/>
            <person name="Falciatore A."/>
            <person name="Fournet J."/>
            <person name="Haruta M."/>
            <person name="Huysman M.J."/>
            <person name="Jenkins B.D."/>
            <person name="Jiroutova K."/>
            <person name="Jorgensen R.E."/>
            <person name="Joubert Y."/>
            <person name="Kaplan A."/>
            <person name="Kroger N."/>
            <person name="Kroth P.G."/>
            <person name="La Roche J."/>
            <person name="Lindquist E."/>
            <person name="Lommer M."/>
            <person name="Martin-Jezequel V."/>
            <person name="Lopez P.J."/>
            <person name="Lucas S."/>
            <person name="Mangogna M."/>
            <person name="McGinnis K."/>
            <person name="Medlin L.K."/>
            <person name="Montsant A."/>
            <person name="Oudot-Le Secq M.P."/>
            <person name="Napoli C."/>
            <person name="Obornik M."/>
            <person name="Parker M.S."/>
            <person name="Petit J.L."/>
            <person name="Porcel B.M."/>
            <person name="Poulsen N."/>
            <person name="Robison M."/>
            <person name="Rychlewski L."/>
            <person name="Rynearson T.A."/>
            <person name="Schmutz J."/>
            <person name="Shapiro H."/>
            <person name="Siaut M."/>
            <person name="Stanley M."/>
            <person name="Sussman M.R."/>
            <person name="Taylor A.R."/>
            <person name="Vardi A."/>
            <person name="von Dassow P."/>
            <person name="Vyverman W."/>
            <person name="Willis A."/>
            <person name="Wyrwicz L.S."/>
            <person name="Rokhsar D.S."/>
            <person name="Weissenbach J."/>
            <person name="Armbrust E.V."/>
            <person name="Green B.R."/>
            <person name="Van de Peer Y."/>
            <person name="Grigoriev I.V."/>
        </authorList>
    </citation>
    <scope>NUCLEOTIDE SEQUENCE [LARGE SCALE GENOMIC DNA]</scope>
    <source>
        <strain evidence="9 10">CCAP 1055/1</strain>
    </source>
</reference>
<dbReference type="InParanoid" id="B7G258"/>
<comment type="similarity">
    <text evidence="2">Belongs to the ATG22 family.</text>
</comment>
<evidence type="ECO:0000313" key="9">
    <source>
        <dbReference type="EMBL" id="EEC47243.1"/>
    </source>
</evidence>
<dbReference type="Proteomes" id="UP000000759">
    <property type="component" value="Chromosome 12"/>
</dbReference>
<dbReference type="KEGG" id="pti:PHATRDRAFT_37109"/>
<keyword evidence="6 8" id="KW-0472">Membrane</keyword>
<feature type="compositionally biased region" description="Basic and acidic residues" evidence="7">
    <location>
        <begin position="36"/>
        <end position="47"/>
    </location>
</feature>
<gene>
    <name evidence="9" type="ORF">PHATRDRAFT_37109</name>
</gene>
<evidence type="ECO:0000256" key="5">
    <source>
        <dbReference type="ARBA" id="ARBA00022989"/>
    </source>
</evidence>
<dbReference type="eggNOG" id="ENOG502SIVZ">
    <property type="taxonomic scope" value="Eukaryota"/>
</dbReference>
<dbReference type="AlphaFoldDB" id="B7G258"/>
<feature type="transmembrane region" description="Helical" evidence="8">
    <location>
        <begin position="200"/>
        <end position="225"/>
    </location>
</feature>
<dbReference type="EMBL" id="CM000614">
    <property type="protein sequence ID" value="EEC47243.1"/>
    <property type="molecule type" value="Genomic_DNA"/>
</dbReference>
<dbReference type="RefSeq" id="XP_002181320.1">
    <property type="nucleotide sequence ID" value="XM_002181284.1"/>
</dbReference>
<evidence type="ECO:0000256" key="2">
    <source>
        <dbReference type="ARBA" id="ARBA00006978"/>
    </source>
</evidence>
<evidence type="ECO:0000256" key="7">
    <source>
        <dbReference type="SAM" id="MobiDB-lite"/>
    </source>
</evidence>
<evidence type="ECO:0000256" key="3">
    <source>
        <dbReference type="ARBA" id="ARBA00022448"/>
    </source>
</evidence>
<feature type="transmembrane region" description="Helical" evidence="8">
    <location>
        <begin position="175"/>
        <end position="194"/>
    </location>
</feature>
<keyword evidence="4 8" id="KW-0812">Transmembrane</keyword>